<evidence type="ECO:0000313" key="2">
    <source>
        <dbReference type="Proteomes" id="UP001167796"/>
    </source>
</evidence>
<proteinExistence type="predicted"/>
<reference evidence="1" key="1">
    <citation type="submission" date="2023-07" db="EMBL/GenBank/DDBJ databases">
        <authorList>
            <person name="Kim M.K."/>
        </authorList>
    </citation>
    <scope>NUCLEOTIDE SEQUENCE</scope>
    <source>
        <strain evidence="1">M29</strain>
    </source>
</reference>
<comment type="caution">
    <text evidence="1">The sequence shown here is derived from an EMBL/GenBank/DDBJ whole genome shotgun (WGS) entry which is preliminary data.</text>
</comment>
<dbReference type="Proteomes" id="UP001167796">
    <property type="component" value="Unassembled WGS sequence"/>
</dbReference>
<dbReference type="EMBL" id="JAUQSX010000001">
    <property type="protein sequence ID" value="MDO7844862.1"/>
    <property type="molecule type" value="Genomic_DNA"/>
</dbReference>
<accession>A0ABT9A5Z3</accession>
<organism evidence="1 2">
    <name type="scientific">Hymenobacter mellowenesis</name>
    <dbReference type="NCBI Taxonomy" id="3063995"/>
    <lineage>
        <taxon>Bacteria</taxon>
        <taxon>Pseudomonadati</taxon>
        <taxon>Bacteroidota</taxon>
        <taxon>Cytophagia</taxon>
        <taxon>Cytophagales</taxon>
        <taxon>Hymenobacteraceae</taxon>
        <taxon>Hymenobacter</taxon>
    </lineage>
</organism>
<protein>
    <submittedName>
        <fullName evidence="1">Uncharacterized protein</fullName>
    </submittedName>
</protein>
<gene>
    <name evidence="1" type="ORF">Q5H92_00725</name>
</gene>
<evidence type="ECO:0000313" key="1">
    <source>
        <dbReference type="EMBL" id="MDO7844862.1"/>
    </source>
</evidence>
<sequence>MKAPCFQEEAFMRKKRIRGFRRHLQQHQQRAAVLALPNMTRIAQDQYDTQKLGLTPWLVSDKPPLAIRKLWLGKLVADFKQWQVQLRQHYPTFYLAVWLFEPAFGESELVAAICERTPRYETAFGEALALPLPVEYQMVAGIDELQWSARKRIDIFWPEDFAELGQWASRKPHWPIESPTGEACVAVQTGLVWVGQAS</sequence>
<name>A0ABT9A5Z3_9BACT</name>
<dbReference type="RefSeq" id="WP_305009535.1">
    <property type="nucleotide sequence ID" value="NZ_JAUQSX010000001.1"/>
</dbReference>
<keyword evidence="2" id="KW-1185">Reference proteome</keyword>